<feature type="domain" description="Glycosyl-hydrolase 97 N-terminal" evidence="3">
    <location>
        <begin position="24"/>
        <end position="273"/>
    </location>
</feature>
<feature type="domain" description="Glycosyl-hydrolase 97 C-terminal oligomerisation" evidence="4">
    <location>
        <begin position="569"/>
        <end position="671"/>
    </location>
</feature>
<dbReference type="GO" id="GO:0016787">
    <property type="term" value="F:hydrolase activity"/>
    <property type="evidence" value="ECO:0007669"/>
    <property type="project" value="UniProtKB-KW"/>
</dbReference>
<dbReference type="InterPro" id="IPR029483">
    <property type="entry name" value="GH97_C"/>
</dbReference>
<evidence type="ECO:0000256" key="1">
    <source>
        <dbReference type="SAM" id="SignalP"/>
    </source>
</evidence>
<dbReference type="SUPFAM" id="SSF51445">
    <property type="entry name" value="(Trans)glycosidases"/>
    <property type="match status" value="1"/>
</dbReference>
<evidence type="ECO:0000259" key="3">
    <source>
        <dbReference type="Pfam" id="PF14508"/>
    </source>
</evidence>
<dbReference type="PANTHER" id="PTHR35803:SF1">
    <property type="entry name" value="GLUCAN 1,4-ALPHA-GLUCOSIDASE SUSB"/>
    <property type="match status" value="1"/>
</dbReference>
<sequence>MRLAPVFAALALLPAAPAAAEEVVASPDGTITVTVDVDGEGRPFYRVDRHGEAVLTDSRLGFLLTDQDKLERRLQITGSTRASHDETWEQPWGEQRFVRDHHEELTVRFQEDSEEQRRFGVTFRVFDDAVAFRYVFDDPSMGGTLRIADELTEFNLARNGTAWWIPGGEWNRYEYLYEETPIDGVSLAHTPLTFRMEGGTHVAIHEAALVDFAGMWVKRTTGTRFRATLAPTGSGAARATRAVPFATPWRTIRVSPDAAGLAESLVELNLNEPNRLGDVGWFKPHKYVGVWWSLHLDEETWGSGPRHGATTANVKRYIDFAAEHGFDGVLVEGWNLGWDGNWFFNGAEFDFTRSYPDYDFEDVARHAAAKGVAIVGHHETSGDVGNYERQLEAGLDLMAARGVKTIKSGYVTDACNLRYVHPDGRETRECTESQVMQRHHLKVVTEAAKRQIAVNPHEPVKDTGLRRTYPNWVSREGARGMEFSAWGTPPNGPDHVPTMVFTRLLSGPMDYTPGILSLEGRGQPLQMTMARALAEYVLVYSPIQMVADLPEHYAEHPEPFRFIKDVPVDWSESRVLAAEVGDYVVTARKDRNSEDWYLGGATDADAREMAIALDFLDPGRTYRAEIYRDAGSTHFEGPTRFDIAIERREVTAADSLDLRMAPGGGFAIRLTPAGA</sequence>
<evidence type="ECO:0000313" key="6">
    <source>
        <dbReference type="Proteomes" id="UP000444401"/>
    </source>
</evidence>
<dbReference type="Pfam" id="PF10566">
    <property type="entry name" value="Glyco_hydro_97"/>
    <property type="match status" value="1"/>
</dbReference>
<dbReference type="Proteomes" id="UP000444401">
    <property type="component" value="Unassembled WGS sequence"/>
</dbReference>
<dbReference type="PANTHER" id="PTHR35803">
    <property type="entry name" value="GLUCAN 1,4-ALPHA-GLUCOSIDASE SUSB-RELATED"/>
    <property type="match status" value="1"/>
</dbReference>
<keyword evidence="6" id="KW-1185">Reference proteome</keyword>
<dbReference type="InterPro" id="IPR017853">
    <property type="entry name" value="GH"/>
</dbReference>
<dbReference type="Pfam" id="PF14509">
    <property type="entry name" value="GH97_C"/>
    <property type="match status" value="1"/>
</dbReference>
<dbReference type="InterPro" id="IPR019563">
    <property type="entry name" value="GH97_catalytic"/>
</dbReference>
<dbReference type="InterPro" id="IPR029486">
    <property type="entry name" value="GH97_N"/>
</dbReference>
<organism evidence="5 6">
    <name type="scientific">Pelagerythrobacter marinus</name>
    <dbReference type="NCBI Taxonomy" id="538382"/>
    <lineage>
        <taxon>Bacteria</taxon>
        <taxon>Pseudomonadati</taxon>
        <taxon>Pseudomonadota</taxon>
        <taxon>Alphaproteobacteria</taxon>
        <taxon>Sphingomonadales</taxon>
        <taxon>Erythrobacteraceae</taxon>
        <taxon>Pelagerythrobacter</taxon>
    </lineage>
</organism>
<dbReference type="EMBL" id="WTYO01000004">
    <property type="protein sequence ID" value="MXO69278.1"/>
    <property type="molecule type" value="Genomic_DNA"/>
</dbReference>
<dbReference type="Pfam" id="PF14508">
    <property type="entry name" value="GH97_N"/>
    <property type="match status" value="1"/>
</dbReference>
<proteinExistence type="predicted"/>
<dbReference type="InterPro" id="IPR014718">
    <property type="entry name" value="GH-type_carb-bd"/>
</dbReference>
<gene>
    <name evidence="5" type="ORF">GRI72_10620</name>
</gene>
<accession>A0ABW9UYM8</accession>
<evidence type="ECO:0000313" key="5">
    <source>
        <dbReference type="EMBL" id="MXO69278.1"/>
    </source>
</evidence>
<feature type="chain" id="PRO_5046245841" evidence="1">
    <location>
        <begin position="21"/>
        <end position="675"/>
    </location>
</feature>
<evidence type="ECO:0000259" key="2">
    <source>
        <dbReference type="Pfam" id="PF10566"/>
    </source>
</evidence>
<keyword evidence="1" id="KW-0732">Signal</keyword>
<dbReference type="InterPro" id="IPR013785">
    <property type="entry name" value="Aldolase_TIM"/>
</dbReference>
<reference evidence="5 6" key="1">
    <citation type="submission" date="2019-12" db="EMBL/GenBank/DDBJ databases">
        <title>Genomic-based taxomic classification of the family Erythrobacteraceae.</title>
        <authorList>
            <person name="Xu L."/>
        </authorList>
    </citation>
    <scope>NUCLEOTIDE SEQUENCE [LARGE SCALE GENOMIC DNA]</scope>
    <source>
        <strain evidence="5 6">H32</strain>
    </source>
</reference>
<protein>
    <submittedName>
        <fullName evidence="5">Glycoside hydrolase family 97 protein</fullName>
    </submittedName>
</protein>
<feature type="signal peptide" evidence="1">
    <location>
        <begin position="1"/>
        <end position="20"/>
    </location>
</feature>
<feature type="domain" description="Glycosyl-hydrolase 97 catalytic" evidence="2">
    <location>
        <begin position="291"/>
        <end position="478"/>
    </location>
</feature>
<name>A0ABW9UYM8_9SPHN</name>
<dbReference type="Gene3D" id="2.70.98.10">
    <property type="match status" value="1"/>
</dbReference>
<dbReference type="RefSeq" id="WP_160733896.1">
    <property type="nucleotide sequence ID" value="NZ_WTYO01000004.1"/>
</dbReference>
<dbReference type="InterPro" id="IPR052720">
    <property type="entry name" value="Glycosyl_hydrolase_97"/>
</dbReference>
<comment type="caution">
    <text evidence="5">The sequence shown here is derived from an EMBL/GenBank/DDBJ whole genome shotgun (WGS) entry which is preliminary data.</text>
</comment>
<evidence type="ECO:0000259" key="4">
    <source>
        <dbReference type="Pfam" id="PF14509"/>
    </source>
</evidence>
<keyword evidence="5" id="KW-0378">Hydrolase</keyword>
<dbReference type="Gene3D" id="3.20.20.70">
    <property type="entry name" value="Aldolase class I"/>
    <property type="match status" value="1"/>
</dbReference>